<evidence type="ECO:0000313" key="6">
    <source>
        <dbReference type="Proteomes" id="UP000619376"/>
    </source>
</evidence>
<comment type="caution">
    <text evidence="4">The sequence shown here is derived from an EMBL/GenBank/DDBJ whole genome shotgun (WGS) entry which is preliminary data.</text>
</comment>
<dbReference type="InterPro" id="IPR001173">
    <property type="entry name" value="Glyco_trans_2-like"/>
</dbReference>
<sequence length="336" mass="37355">MTTTVPPVLSVVIGVRNGRQHITGCLDQIYDQGLRPEEFEVIVADGRSSDGTVAEIGAYVRERGITNLRVIDNERLTLAAAFNEAIPHLRGQFMAKVDAQSRIGPGYFRVLMDALARHPGAAVAGGRFEPSGDSTDSRSWARVFNDPWLVGPARYRYAQEEQFIDTVYLGVYRTAVIRQVGAFDERLLRSEDTDYNHRIRALGHTIVLVPQAAATYFVRRSYHDAFKQFHGYAYYRYAFIRKHGMPLTIRQKAPLAGFAALLALAVTAPWSWPALLGAVLGYCAVFLWRASLKRGGEGAPLLKVFLVYLVVHAAYLAGNVHYVVASLLRGRRVTSV</sequence>
<dbReference type="RefSeq" id="WP_184111386.1">
    <property type="nucleotide sequence ID" value="NZ_BNAJ01000004.1"/>
</dbReference>
<reference evidence="3" key="1">
    <citation type="journal article" date="2014" name="Int. J. Syst. Evol. Microbiol.">
        <title>Complete genome of a new Firmicutes species belonging to the dominant human colonic microbiota ('Ruminococcus bicirculans') reveals two chromosomes and a selective capacity to utilize plant glucans.</title>
        <authorList>
            <consortium name="NISC Comparative Sequencing Program"/>
            <person name="Wegmann U."/>
            <person name="Louis P."/>
            <person name="Goesmann A."/>
            <person name="Henrissat B."/>
            <person name="Duncan S.H."/>
            <person name="Flint H.J."/>
        </authorList>
    </citation>
    <scope>NUCLEOTIDE SEQUENCE</scope>
    <source>
        <strain evidence="3">CGMCC 1.18437</strain>
    </source>
</reference>
<name>A0A7W8NQB7_9DEIO</name>
<accession>A0A7W8NQB7</accession>
<dbReference type="PANTHER" id="PTHR43179">
    <property type="entry name" value="RHAMNOSYLTRANSFERASE WBBL"/>
    <property type="match status" value="1"/>
</dbReference>
<protein>
    <submittedName>
        <fullName evidence="4">GT2 family glycosyltransferase</fullName>
    </submittedName>
</protein>
<dbReference type="AlphaFoldDB" id="A0A7W8NQB7"/>
<keyword evidence="1" id="KW-0812">Transmembrane</keyword>
<reference evidence="4 5" key="3">
    <citation type="submission" date="2020-08" db="EMBL/GenBank/DDBJ databases">
        <title>Genomic Encyclopedia of Type Strains, Phase IV (KMG-IV): sequencing the most valuable type-strain genomes for metagenomic binning, comparative biology and taxonomic classification.</title>
        <authorList>
            <person name="Goeker M."/>
        </authorList>
    </citation>
    <scope>NUCLEOTIDE SEQUENCE [LARGE SCALE GENOMIC DNA]</scope>
    <source>
        <strain evidence="4 5">DSM 27521</strain>
    </source>
</reference>
<organism evidence="4 5">
    <name type="scientific">Deinococcus metalli</name>
    <dbReference type="NCBI Taxonomy" id="1141878"/>
    <lineage>
        <taxon>Bacteria</taxon>
        <taxon>Thermotogati</taxon>
        <taxon>Deinococcota</taxon>
        <taxon>Deinococci</taxon>
        <taxon>Deinococcales</taxon>
        <taxon>Deinococcaceae</taxon>
        <taxon>Deinococcus</taxon>
    </lineage>
</organism>
<reference evidence="6" key="2">
    <citation type="journal article" date="2019" name="Int. J. Syst. Evol. Microbiol.">
        <title>The Global Catalogue of Microorganisms (GCM) 10K type strain sequencing project: providing services to taxonomists for standard genome sequencing and annotation.</title>
        <authorList>
            <consortium name="The Broad Institute Genomics Platform"/>
            <consortium name="The Broad Institute Genome Sequencing Center for Infectious Disease"/>
            <person name="Wu L."/>
            <person name="Ma J."/>
        </authorList>
    </citation>
    <scope>NUCLEOTIDE SEQUENCE [LARGE SCALE GENOMIC DNA]</scope>
    <source>
        <strain evidence="6">CGMCC 1.18437</strain>
    </source>
</reference>
<evidence type="ECO:0000313" key="3">
    <source>
        <dbReference type="EMBL" id="GHF42583.1"/>
    </source>
</evidence>
<dbReference type="EMBL" id="BNAJ01000004">
    <property type="protein sequence ID" value="GHF42583.1"/>
    <property type="molecule type" value="Genomic_DNA"/>
</dbReference>
<evidence type="ECO:0000313" key="5">
    <source>
        <dbReference type="Proteomes" id="UP000539473"/>
    </source>
</evidence>
<keyword evidence="1" id="KW-0472">Membrane</keyword>
<keyword evidence="1" id="KW-1133">Transmembrane helix</keyword>
<reference evidence="3" key="4">
    <citation type="submission" date="2024-05" db="EMBL/GenBank/DDBJ databases">
        <authorList>
            <person name="Sun Q."/>
            <person name="Zhou Y."/>
        </authorList>
    </citation>
    <scope>NUCLEOTIDE SEQUENCE</scope>
    <source>
        <strain evidence="3">CGMCC 1.18437</strain>
    </source>
</reference>
<evidence type="ECO:0000256" key="1">
    <source>
        <dbReference type="SAM" id="Phobius"/>
    </source>
</evidence>
<proteinExistence type="predicted"/>
<feature type="domain" description="Glycosyltransferase 2-like" evidence="2">
    <location>
        <begin position="10"/>
        <end position="160"/>
    </location>
</feature>
<dbReference type="SUPFAM" id="SSF53448">
    <property type="entry name" value="Nucleotide-diphospho-sugar transferases"/>
    <property type="match status" value="1"/>
</dbReference>
<feature type="transmembrane region" description="Helical" evidence="1">
    <location>
        <begin position="255"/>
        <end position="288"/>
    </location>
</feature>
<dbReference type="InterPro" id="IPR029044">
    <property type="entry name" value="Nucleotide-diphossugar_trans"/>
</dbReference>
<keyword evidence="6" id="KW-1185">Reference proteome</keyword>
<dbReference type="Gene3D" id="3.90.550.10">
    <property type="entry name" value="Spore Coat Polysaccharide Biosynthesis Protein SpsA, Chain A"/>
    <property type="match status" value="1"/>
</dbReference>
<dbReference type="Pfam" id="PF00535">
    <property type="entry name" value="Glycos_transf_2"/>
    <property type="match status" value="1"/>
</dbReference>
<dbReference type="Proteomes" id="UP000619376">
    <property type="component" value="Unassembled WGS sequence"/>
</dbReference>
<dbReference type="EMBL" id="JACHFK010000004">
    <property type="protein sequence ID" value="MBB5376640.1"/>
    <property type="molecule type" value="Genomic_DNA"/>
</dbReference>
<dbReference type="GO" id="GO:0016740">
    <property type="term" value="F:transferase activity"/>
    <property type="evidence" value="ECO:0007669"/>
    <property type="project" value="UniProtKB-KW"/>
</dbReference>
<dbReference type="Proteomes" id="UP000539473">
    <property type="component" value="Unassembled WGS sequence"/>
</dbReference>
<evidence type="ECO:0000313" key="4">
    <source>
        <dbReference type="EMBL" id="MBB5376640.1"/>
    </source>
</evidence>
<gene>
    <name evidence="3" type="ORF">GCM10017781_18620</name>
    <name evidence="4" type="ORF">HNQ07_002104</name>
</gene>
<dbReference type="PANTHER" id="PTHR43179:SF7">
    <property type="entry name" value="RHAMNOSYLTRANSFERASE WBBL"/>
    <property type="match status" value="1"/>
</dbReference>
<keyword evidence="4" id="KW-0808">Transferase</keyword>
<feature type="transmembrane region" description="Helical" evidence="1">
    <location>
        <begin position="300"/>
        <end position="318"/>
    </location>
</feature>
<evidence type="ECO:0000259" key="2">
    <source>
        <dbReference type="Pfam" id="PF00535"/>
    </source>
</evidence>